<dbReference type="PROSITE" id="PS50011">
    <property type="entry name" value="PROTEIN_KINASE_DOM"/>
    <property type="match status" value="1"/>
</dbReference>
<keyword evidence="10" id="KW-0067">ATP-binding</keyword>
<keyword evidence="13" id="KW-0675">Receptor</keyword>
<keyword evidence="6 16" id="KW-0732">Signal</keyword>
<dbReference type="Pfam" id="PF13855">
    <property type="entry name" value="LRR_8"/>
    <property type="match status" value="1"/>
</dbReference>
<evidence type="ECO:0000256" key="12">
    <source>
        <dbReference type="ARBA" id="ARBA00023136"/>
    </source>
</evidence>
<keyword evidence="2" id="KW-0723">Serine/threonine-protein kinase</keyword>
<evidence type="ECO:0000313" key="19">
    <source>
        <dbReference type="Proteomes" id="UP000663760"/>
    </source>
</evidence>
<name>A0A7I8KCX6_SPIIN</name>
<dbReference type="InterPro" id="IPR001611">
    <property type="entry name" value="Leu-rich_rpt"/>
</dbReference>
<evidence type="ECO:0000256" key="7">
    <source>
        <dbReference type="ARBA" id="ARBA00022737"/>
    </source>
</evidence>
<dbReference type="Gene3D" id="3.80.10.10">
    <property type="entry name" value="Ribonuclease Inhibitor"/>
    <property type="match status" value="1"/>
</dbReference>
<evidence type="ECO:0000259" key="17">
    <source>
        <dbReference type="PROSITE" id="PS50011"/>
    </source>
</evidence>
<dbReference type="Gene3D" id="3.30.200.20">
    <property type="entry name" value="Phosphorylase Kinase, domain 1"/>
    <property type="match status" value="1"/>
</dbReference>
<keyword evidence="11 15" id="KW-1133">Transmembrane helix</keyword>
<evidence type="ECO:0000256" key="3">
    <source>
        <dbReference type="ARBA" id="ARBA00022553"/>
    </source>
</evidence>
<dbReference type="PANTHER" id="PTHR48056">
    <property type="entry name" value="LRR RECEPTOR-LIKE SERINE/THREONINE-PROTEIN KINASE-RELATED"/>
    <property type="match status" value="1"/>
</dbReference>
<dbReference type="SUPFAM" id="SSF56112">
    <property type="entry name" value="Protein kinase-like (PK-like)"/>
    <property type="match status" value="1"/>
</dbReference>
<dbReference type="Pfam" id="PF08263">
    <property type="entry name" value="LRRNT_2"/>
    <property type="match status" value="1"/>
</dbReference>
<evidence type="ECO:0000256" key="9">
    <source>
        <dbReference type="ARBA" id="ARBA00022777"/>
    </source>
</evidence>
<evidence type="ECO:0000256" key="14">
    <source>
        <dbReference type="ARBA" id="ARBA00023180"/>
    </source>
</evidence>
<gene>
    <name evidence="18" type="ORF">SI8410_04006003</name>
</gene>
<dbReference type="PANTHER" id="PTHR48056:SF66">
    <property type="entry name" value="LRR RECEPTOR-LIKE SERINE_THREONINE-PROTEIN KINASE FEI 2"/>
    <property type="match status" value="1"/>
</dbReference>
<feature type="transmembrane region" description="Helical" evidence="15">
    <location>
        <begin position="253"/>
        <end position="277"/>
    </location>
</feature>
<keyword evidence="2" id="KW-0808">Transferase</keyword>
<dbReference type="FunFam" id="1.10.510.10:FF:000146">
    <property type="entry name" value="LRR receptor-like serine/threonine-protein kinase IOS1"/>
    <property type="match status" value="1"/>
</dbReference>
<evidence type="ECO:0000256" key="8">
    <source>
        <dbReference type="ARBA" id="ARBA00022741"/>
    </source>
</evidence>
<dbReference type="Gene3D" id="1.10.510.10">
    <property type="entry name" value="Transferase(Phosphotransferase) domain 1"/>
    <property type="match status" value="1"/>
</dbReference>
<keyword evidence="7" id="KW-0677">Repeat</keyword>
<evidence type="ECO:0000313" key="18">
    <source>
        <dbReference type="EMBL" id="CAA7395342.1"/>
    </source>
</evidence>
<dbReference type="InterPro" id="IPR000719">
    <property type="entry name" value="Prot_kinase_dom"/>
</dbReference>
<evidence type="ECO:0000256" key="11">
    <source>
        <dbReference type="ARBA" id="ARBA00022989"/>
    </source>
</evidence>
<keyword evidence="8" id="KW-0547">Nucleotide-binding</keyword>
<dbReference type="Pfam" id="PF00560">
    <property type="entry name" value="LRR_1"/>
    <property type="match status" value="1"/>
</dbReference>
<proteinExistence type="predicted"/>
<dbReference type="Proteomes" id="UP000663760">
    <property type="component" value="Chromosome 4"/>
</dbReference>
<keyword evidence="5 15" id="KW-0812">Transmembrane</keyword>
<dbReference type="EMBL" id="LR746267">
    <property type="protein sequence ID" value="CAA7395342.1"/>
    <property type="molecule type" value="Genomic_DNA"/>
</dbReference>
<evidence type="ECO:0000256" key="16">
    <source>
        <dbReference type="SAM" id="SignalP"/>
    </source>
</evidence>
<dbReference type="InterPro" id="IPR013210">
    <property type="entry name" value="LRR_N_plant-typ"/>
</dbReference>
<protein>
    <recommendedName>
        <fullName evidence="17">Protein kinase domain-containing protein</fullName>
    </recommendedName>
</protein>
<keyword evidence="12 15" id="KW-0472">Membrane</keyword>
<dbReference type="FunFam" id="3.80.10.10:FF:000101">
    <property type="entry name" value="LRR receptor-like serine/threonine-protein kinase ERECTA"/>
    <property type="match status" value="1"/>
</dbReference>
<accession>A0A7I8KCX6</accession>
<keyword evidence="19" id="KW-1185">Reference proteome</keyword>
<keyword evidence="3" id="KW-0597">Phosphoprotein</keyword>
<feature type="signal peptide" evidence="16">
    <location>
        <begin position="1"/>
        <end position="24"/>
    </location>
</feature>
<keyword evidence="9" id="KW-0418">Kinase</keyword>
<comment type="subcellular location">
    <subcellularLocation>
        <location evidence="1">Membrane</location>
        <topology evidence="1">Single-pass type I membrane protein</topology>
    </subcellularLocation>
</comment>
<dbReference type="GO" id="GO:0004674">
    <property type="term" value="F:protein serine/threonine kinase activity"/>
    <property type="evidence" value="ECO:0007669"/>
    <property type="project" value="UniProtKB-KW"/>
</dbReference>
<evidence type="ECO:0000256" key="1">
    <source>
        <dbReference type="ARBA" id="ARBA00004479"/>
    </source>
</evidence>
<organism evidence="18 19">
    <name type="scientific">Spirodela intermedia</name>
    <name type="common">Intermediate duckweed</name>
    <dbReference type="NCBI Taxonomy" id="51605"/>
    <lineage>
        <taxon>Eukaryota</taxon>
        <taxon>Viridiplantae</taxon>
        <taxon>Streptophyta</taxon>
        <taxon>Embryophyta</taxon>
        <taxon>Tracheophyta</taxon>
        <taxon>Spermatophyta</taxon>
        <taxon>Magnoliopsida</taxon>
        <taxon>Liliopsida</taxon>
        <taxon>Araceae</taxon>
        <taxon>Lemnoideae</taxon>
        <taxon>Spirodela</taxon>
    </lineage>
</organism>
<dbReference type="AlphaFoldDB" id="A0A7I8KCX6"/>
<evidence type="ECO:0000256" key="5">
    <source>
        <dbReference type="ARBA" id="ARBA00022692"/>
    </source>
</evidence>
<keyword evidence="4" id="KW-0433">Leucine-rich repeat</keyword>
<feature type="domain" description="Protein kinase" evidence="17">
    <location>
        <begin position="323"/>
        <end position="596"/>
    </location>
</feature>
<reference evidence="18" key="1">
    <citation type="submission" date="2020-02" db="EMBL/GenBank/DDBJ databases">
        <authorList>
            <person name="Scholz U."/>
            <person name="Mascher M."/>
            <person name="Fiebig A."/>
        </authorList>
    </citation>
    <scope>NUCLEOTIDE SEQUENCE</scope>
</reference>
<dbReference type="Pfam" id="PF00069">
    <property type="entry name" value="Pkinase"/>
    <property type="match status" value="1"/>
</dbReference>
<dbReference type="SUPFAM" id="SSF52058">
    <property type="entry name" value="L domain-like"/>
    <property type="match status" value="1"/>
</dbReference>
<evidence type="ECO:0000256" key="10">
    <source>
        <dbReference type="ARBA" id="ARBA00022840"/>
    </source>
</evidence>
<dbReference type="InterPro" id="IPR011009">
    <property type="entry name" value="Kinase-like_dom_sf"/>
</dbReference>
<dbReference type="InterPro" id="IPR032675">
    <property type="entry name" value="LRR_dom_sf"/>
</dbReference>
<evidence type="ECO:0000256" key="15">
    <source>
        <dbReference type="SAM" id="Phobius"/>
    </source>
</evidence>
<evidence type="ECO:0000256" key="13">
    <source>
        <dbReference type="ARBA" id="ARBA00023170"/>
    </source>
</evidence>
<evidence type="ECO:0000256" key="4">
    <source>
        <dbReference type="ARBA" id="ARBA00022614"/>
    </source>
</evidence>
<sequence>MGSCVWAAAATVALLISYSSISFALTPDGLVLLDIKEGFLRAAGARQMPQMLDTWKETDASPCNWTGISCHLPHLTTVRSIDLPYMKLGGLISPSIGKLQRLQRLSLHHNSLHGSIPSEIGSCLELRALYLRANYLKGSIPPEIGHLSRLIILDLSSNLLKGSIPASIGRLTHLRFLNLSTNFLSGEVPDIGVLSTFRNTSFIGNLDLCGRLVQRLCGRPLGFPAMLPQQEGDASLGSAPGSSKKSSHYLNGILIGSMSTIGVALLVVLCVLWICLLSRSEKLSGKYFKVDKQLAEDSSTKLVKFLGDLPYSLSEVMKKLEVLEEGEVLGSGGVGCVYKLTMDDSAIFAVKRIEQRFEGSGEILERQVEILGSVKHINLVKLQGYCRLPSARFLIYDYLALGSLDRYLHGGEEEPPLNWNARLKIALGSARGLAYLHHDCCPRLLHTNIKSSNILLDRSLEPHVSDFGLAKLLVDEDAHVTTVVAGSFGYLAPEYLNDGQVTEKSDVYSFGVLLLELVTGKRPTDPSFVKRGLNIVGWMNTLSEQDLFDDVVDPKCSGIDMESVEAVLDIAAMCTEAGPDDRPTMGGVLQMLEEVVLSPCPSDLDI</sequence>
<dbReference type="OrthoDB" id="4062651at2759"/>
<dbReference type="GO" id="GO:0016020">
    <property type="term" value="C:membrane"/>
    <property type="evidence" value="ECO:0007669"/>
    <property type="project" value="UniProtKB-SubCell"/>
</dbReference>
<dbReference type="GO" id="GO:0005524">
    <property type="term" value="F:ATP binding"/>
    <property type="evidence" value="ECO:0007669"/>
    <property type="project" value="UniProtKB-KW"/>
</dbReference>
<keyword evidence="14" id="KW-0325">Glycoprotein</keyword>
<feature type="chain" id="PRO_5029603422" description="Protein kinase domain-containing protein" evidence="16">
    <location>
        <begin position="25"/>
        <end position="606"/>
    </location>
</feature>
<dbReference type="InterPro" id="IPR050647">
    <property type="entry name" value="Plant_LRR-RLKs"/>
</dbReference>
<evidence type="ECO:0000256" key="6">
    <source>
        <dbReference type="ARBA" id="ARBA00022729"/>
    </source>
</evidence>
<evidence type="ECO:0000256" key="2">
    <source>
        <dbReference type="ARBA" id="ARBA00022527"/>
    </source>
</evidence>